<organism evidence="2 3">
    <name type="scientific">Trichuris muris</name>
    <name type="common">Mouse whipworm</name>
    <dbReference type="NCBI Taxonomy" id="70415"/>
    <lineage>
        <taxon>Eukaryota</taxon>
        <taxon>Metazoa</taxon>
        <taxon>Ecdysozoa</taxon>
        <taxon>Nematoda</taxon>
        <taxon>Enoplea</taxon>
        <taxon>Dorylaimia</taxon>
        <taxon>Trichinellida</taxon>
        <taxon>Trichuridae</taxon>
        <taxon>Trichuris</taxon>
    </lineage>
</organism>
<protein>
    <submittedName>
        <fullName evidence="3">Uncharacterized protein</fullName>
    </submittedName>
</protein>
<accession>A0A5S6Q9U6</accession>
<proteinExistence type="predicted"/>
<evidence type="ECO:0000313" key="3">
    <source>
        <dbReference type="WBParaSite" id="TMUE_1000004081.1"/>
    </source>
</evidence>
<reference evidence="3" key="1">
    <citation type="submission" date="2019-12" db="UniProtKB">
        <authorList>
            <consortium name="WormBaseParasite"/>
        </authorList>
    </citation>
    <scope>IDENTIFICATION</scope>
</reference>
<keyword evidence="1" id="KW-0472">Membrane</keyword>
<feature type="transmembrane region" description="Helical" evidence="1">
    <location>
        <begin position="50"/>
        <end position="68"/>
    </location>
</feature>
<keyword evidence="2" id="KW-1185">Reference proteome</keyword>
<name>A0A5S6Q9U6_TRIMR</name>
<keyword evidence="1" id="KW-0812">Transmembrane</keyword>
<evidence type="ECO:0000313" key="2">
    <source>
        <dbReference type="Proteomes" id="UP000046395"/>
    </source>
</evidence>
<keyword evidence="1" id="KW-1133">Transmembrane helix</keyword>
<sequence>MEGRGMPSSFEARGAFGDFPASMHTASFSEEPQDAELAQVNAKKRVIKDVVTFFLVIFIIEAGARWLGKDTLPGPTIE</sequence>
<dbReference type="Proteomes" id="UP000046395">
    <property type="component" value="Unassembled WGS sequence"/>
</dbReference>
<evidence type="ECO:0000256" key="1">
    <source>
        <dbReference type="SAM" id="Phobius"/>
    </source>
</evidence>
<dbReference type="WBParaSite" id="TMUE_1000004081.1">
    <property type="protein sequence ID" value="TMUE_1000004081.1"/>
    <property type="gene ID" value="WBGene00288365"/>
</dbReference>
<dbReference type="AlphaFoldDB" id="A0A5S6Q9U6"/>